<dbReference type="PANTHER" id="PTHR48100:SF1">
    <property type="entry name" value="HISTIDINE PHOSPHATASE FAMILY PROTEIN-RELATED"/>
    <property type="match status" value="1"/>
</dbReference>
<evidence type="ECO:0000256" key="1">
    <source>
        <dbReference type="PIRSR" id="PIRSR613078-1"/>
    </source>
</evidence>
<dbReference type="SMART" id="SM00855">
    <property type="entry name" value="PGAM"/>
    <property type="match status" value="1"/>
</dbReference>
<accession>A0A330LY99</accession>
<dbReference type="InterPro" id="IPR050275">
    <property type="entry name" value="PGM_Phosphatase"/>
</dbReference>
<sequence>MADEYHSVENKAERTTVFYLLRHGECEGGEILRGHTDVVVSQTGRASMAAAIERLVERHDVEFDHMFSSPLRRCSEFALNISLKNGVPLTLEEGLKEVNFGDWDGETIESLYQNSAQMIESYWKDPWAVTPPNGESMLEFESRVDALWQTILQQYNGQTLLLITHAGVMRHLMANALGVSGVAGFYTQLSLTYASVVKISVFTSPQGHFSKLHWGDA</sequence>
<evidence type="ECO:0000313" key="4">
    <source>
        <dbReference type="Proteomes" id="UP000250123"/>
    </source>
</evidence>
<protein>
    <submittedName>
        <fullName evidence="3">Putative Alpha-ribazole-5'-phosphate phosphatase</fullName>
    </submittedName>
</protein>
<dbReference type="GO" id="GO:0016791">
    <property type="term" value="F:phosphatase activity"/>
    <property type="evidence" value="ECO:0007669"/>
    <property type="project" value="TreeGrafter"/>
</dbReference>
<dbReference type="OrthoDB" id="9783269at2"/>
<feature type="active site" description="Proton donor/acceptor" evidence="1">
    <location>
        <position position="97"/>
    </location>
</feature>
<dbReference type="AlphaFoldDB" id="A0A330LY99"/>
<dbReference type="Pfam" id="PF00300">
    <property type="entry name" value="His_Phos_1"/>
    <property type="match status" value="1"/>
</dbReference>
<dbReference type="CDD" id="cd07067">
    <property type="entry name" value="HP_PGM_like"/>
    <property type="match status" value="1"/>
</dbReference>
<dbReference type="KEGG" id="sbk:SHEWBE_1373"/>
<dbReference type="SUPFAM" id="SSF53254">
    <property type="entry name" value="Phosphoglycerate mutase-like"/>
    <property type="match status" value="1"/>
</dbReference>
<proteinExistence type="predicted"/>
<feature type="binding site" evidence="2">
    <location>
        <position position="73"/>
    </location>
    <ligand>
        <name>substrate</name>
    </ligand>
</feature>
<evidence type="ECO:0000313" key="3">
    <source>
        <dbReference type="EMBL" id="SQH75339.1"/>
    </source>
</evidence>
<dbReference type="Proteomes" id="UP000250123">
    <property type="component" value="Chromosome SHEWBE"/>
</dbReference>
<evidence type="ECO:0000256" key="2">
    <source>
        <dbReference type="PIRSR" id="PIRSR613078-2"/>
    </source>
</evidence>
<organism evidence="3 4">
    <name type="scientific">Shewanella benthica</name>
    <dbReference type="NCBI Taxonomy" id="43661"/>
    <lineage>
        <taxon>Bacteria</taxon>
        <taxon>Pseudomonadati</taxon>
        <taxon>Pseudomonadota</taxon>
        <taxon>Gammaproteobacteria</taxon>
        <taxon>Alteromonadales</taxon>
        <taxon>Shewanellaceae</taxon>
        <taxon>Shewanella</taxon>
    </lineage>
</organism>
<dbReference type="RefSeq" id="WP_112351902.1">
    <property type="nucleotide sequence ID" value="NZ_LS483452.1"/>
</dbReference>
<dbReference type="InterPro" id="IPR029033">
    <property type="entry name" value="His_PPase_superfam"/>
</dbReference>
<dbReference type="PANTHER" id="PTHR48100">
    <property type="entry name" value="BROAD-SPECIFICITY PHOSPHATASE YOR283W-RELATED"/>
    <property type="match status" value="1"/>
</dbReference>
<gene>
    <name evidence="3" type="ORF">SHEWBE_1373</name>
</gene>
<dbReference type="Gene3D" id="3.40.50.1240">
    <property type="entry name" value="Phosphoglycerate mutase-like"/>
    <property type="match status" value="1"/>
</dbReference>
<reference evidence="4" key="1">
    <citation type="submission" date="2018-06" db="EMBL/GenBank/DDBJ databases">
        <authorList>
            <person name="Cea G.-C."/>
            <person name="William W."/>
        </authorList>
    </citation>
    <scope>NUCLEOTIDE SEQUENCE [LARGE SCALE GENOMIC DNA]</scope>
    <source>
        <strain evidence="4">DB21MT-2</strain>
    </source>
</reference>
<dbReference type="InterPro" id="IPR013078">
    <property type="entry name" value="His_Pase_superF_clade-1"/>
</dbReference>
<name>A0A330LY99_9GAMM</name>
<feature type="active site" description="Tele-phosphohistidine intermediate" evidence="1">
    <location>
        <position position="23"/>
    </location>
</feature>
<dbReference type="EMBL" id="LS483452">
    <property type="protein sequence ID" value="SQH75339.1"/>
    <property type="molecule type" value="Genomic_DNA"/>
</dbReference>
<dbReference type="GO" id="GO:0005737">
    <property type="term" value="C:cytoplasm"/>
    <property type="evidence" value="ECO:0007669"/>
    <property type="project" value="TreeGrafter"/>
</dbReference>